<dbReference type="EMBL" id="JAUIQD010000001">
    <property type="protein sequence ID" value="KAK3364457.1"/>
    <property type="molecule type" value="Genomic_DNA"/>
</dbReference>
<gene>
    <name evidence="2" type="ORF">B0T25DRAFT_65846</name>
</gene>
<evidence type="ECO:0000256" key="1">
    <source>
        <dbReference type="SAM" id="MobiDB-lite"/>
    </source>
</evidence>
<protein>
    <submittedName>
        <fullName evidence="2">Eukaryotic mitochondrial regulator protein-domain-containing protein</fullName>
    </submittedName>
</protein>
<proteinExistence type="predicted"/>
<dbReference type="InterPro" id="IPR021036">
    <property type="entry name" value="Ribosomal_mS45"/>
</dbReference>
<keyword evidence="3" id="KW-1185">Reference proteome</keyword>
<evidence type="ECO:0000313" key="3">
    <source>
        <dbReference type="Proteomes" id="UP001275084"/>
    </source>
</evidence>
<feature type="region of interest" description="Disordered" evidence="1">
    <location>
        <begin position="25"/>
        <end position="62"/>
    </location>
</feature>
<comment type="caution">
    <text evidence="2">The sequence shown here is derived from an EMBL/GenBank/DDBJ whole genome shotgun (WGS) entry which is preliminary data.</text>
</comment>
<organism evidence="2 3">
    <name type="scientific">Lasiosphaeria hispida</name>
    <dbReference type="NCBI Taxonomy" id="260671"/>
    <lineage>
        <taxon>Eukaryota</taxon>
        <taxon>Fungi</taxon>
        <taxon>Dikarya</taxon>
        <taxon>Ascomycota</taxon>
        <taxon>Pezizomycotina</taxon>
        <taxon>Sordariomycetes</taxon>
        <taxon>Sordariomycetidae</taxon>
        <taxon>Sordariales</taxon>
        <taxon>Lasiosphaeriaceae</taxon>
        <taxon>Lasiosphaeria</taxon>
    </lineage>
</organism>
<evidence type="ECO:0000313" key="2">
    <source>
        <dbReference type="EMBL" id="KAK3364457.1"/>
    </source>
</evidence>
<dbReference type="GO" id="GO:0032543">
    <property type="term" value="P:mitochondrial translation"/>
    <property type="evidence" value="ECO:0007669"/>
    <property type="project" value="TreeGrafter"/>
</dbReference>
<dbReference type="PANTHER" id="PTHR28158:SF1">
    <property type="entry name" value="SMALL RIBOSOMAL SUBUNIT PROTEIN MS45"/>
    <property type="match status" value="1"/>
</dbReference>
<dbReference type="AlphaFoldDB" id="A0AAJ0ML59"/>
<reference evidence="2" key="2">
    <citation type="submission" date="2023-06" db="EMBL/GenBank/DDBJ databases">
        <authorList>
            <consortium name="Lawrence Berkeley National Laboratory"/>
            <person name="Haridas S."/>
            <person name="Hensen N."/>
            <person name="Bonometti L."/>
            <person name="Westerberg I."/>
            <person name="Brannstrom I.O."/>
            <person name="Guillou S."/>
            <person name="Cros-Aarteil S."/>
            <person name="Calhoun S."/>
            <person name="Kuo A."/>
            <person name="Mondo S."/>
            <person name="Pangilinan J."/>
            <person name="Riley R."/>
            <person name="Labutti K."/>
            <person name="Andreopoulos B."/>
            <person name="Lipzen A."/>
            <person name="Chen C."/>
            <person name="Yanf M."/>
            <person name="Daum C."/>
            <person name="Ng V."/>
            <person name="Clum A."/>
            <person name="Steindorff A."/>
            <person name="Ohm R."/>
            <person name="Martin F."/>
            <person name="Silar P."/>
            <person name="Natvig D."/>
            <person name="Lalanne C."/>
            <person name="Gautier V."/>
            <person name="Ament-Velasquez S.L."/>
            <person name="Kruys A."/>
            <person name="Hutchinson M.I."/>
            <person name="Powell A.J."/>
            <person name="Barry K."/>
            <person name="Miller A.N."/>
            <person name="Grigoriev I.V."/>
            <person name="Debuchy R."/>
            <person name="Gladieux P."/>
            <person name="Thoren M.H."/>
            <person name="Johannesson H."/>
        </authorList>
    </citation>
    <scope>NUCLEOTIDE SEQUENCE</scope>
    <source>
        <strain evidence="2">CBS 955.72</strain>
    </source>
</reference>
<feature type="compositionally biased region" description="Low complexity" evidence="1">
    <location>
        <begin position="33"/>
        <end position="57"/>
    </location>
</feature>
<dbReference type="GO" id="GO:0005763">
    <property type="term" value="C:mitochondrial small ribosomal subunit"/>
    <property type="evidence" value="ECO:0007669"/>
    <property type="project" value="TreeGrafter"/>
</dbReference>
<name>A0AAJ0ML59_9PEZI</name>
<reference evidence="2" key="1">
    <citation type="journal article" date="2023" name="Mol. Phylogenet. Evol.">
        <title>Genome-scale phylogeny and comparative genomics of the fungal order Sordariales.</title>
        <authorList>
            <person name="Hensen N."/>
            <person name="Bonometti L."/>
            <person name="Westerberg I."/>
            <person name="Brannstrom I.O."/>
            <person name="Guillou S."/>
            <person name="Cros-Aarteil S."/>
            <person name="Calhoun S."/>
            <person name="Haridas S."/>
            <person name="Kuo A."/>
            <person name="Mondo S."/>
            <person name="Pangilinan J."/>
            <person name="Riley R."/>
            <person name="LaButti K."/>
            <person name="Andreopoulos B."/>
            <person name="Lipzen A."/>
            <person name="Chen C."/>
            <person name="Yan M."/>
            <person name="Daum C."/>
            <person name="Ng V."/>
            <person name="Clum A."/>
            <person name="Steindorff A."/>
            <person name="Ohm R.A."/>
            <person name="Martin F."/>
            <person name="Silar P."/>
            <person name="Natvig D.O."/>
            <person name="Lalanne C."/>
            <person name="Gautier V."/>
            <person name="Ament-Velasquez S.L."/>
            <person name="Kruys A."/>
            <person name="Hutchinson M.I."/>
            <person name="Powell A.J."/>
            <person name="Barry K."/>
            <person name="Miller A.N."/>
            <person name="Grigoriev I.V."/>
            <person name="Debuchy R."/>
            <person name="Gladieux P."/>
            <person name="Hiltunen Thoren M."/>
            <person name="Johannesson H."/>
        </authorList>
    </citation>
    <scope>NUCLEOTIDE SEQUENCE</scope>
    <source>
        <strain evidence="2">CBS 955.72</strain>
    </source>
</reference>
<sequence>MPPRIHTGCSPQLLSCLDAAPLPQRTATAAGRPSWPQQSCLLSPPSSSSAPFSTTAPRDMNRKQRDFHKWLNSVKEQLRNPPAEGNKPSYLGGVKSSSDSARMRPFPANDKFVSQPVLSEEAREKIWQSVMVTGLPLKAVSAQFGVDMRRVAAVIRLKAIENEWKASFKPMALPYAKAVMSMVPVADLRFSDKPFEPINDIHVHKFTQQQLFVPTSESRHFTRADAAKAFGDHILPPDEKMRIPELIQFERDVAEGVKPQEAQKKFIAAAAESEEELAEKEHLRVQREEARKLRIESGRFEFRFEKINVDSSGKDGKSRKGVGWRYGVPFNDRRRAVVKIPTKVD</sequence>
<dbReference type="GO" id="GO:0003735">
    <property type="term" value="F:structural constituent of ribosome"/>
    <property type="evidence" value="ECO:0007669"/>
    <property type="project" value="TreeGrafter"/>
</dbReference>
<dbReference type="Pfam" id="PF12298">
    <property type="entry name" value="Bot1p"/>
    <property type="match status" value="1"/>
</dbReference>
<feature type="region of interest" description="Disordered" evidence="1">
    <location>
        <begin position="77"/>
        <end position="102"/>
    </location>
</feature>
<dbReference type="Proteomes" id="UP001275084">
    <property type="component" value="Unassembled WGS sequence"/>
</dbReference>
<dbReference type="PANTHER" id="PTHR28158">
    <property type="entry name" value="37S RIBOSOMAL PROTEIN S35, MITOCHONDRIAL"/>
    <property type="match status" value="1"/>
</dbReference>
<accession>A0AAJ0ML59</accession>